<dbReference type="OrthoDB" id="14765at2"/>
<dbReference type="Proteomes" id="UP000033070">
    <property type="component" value="Chromosome"/>
</dbReference>
<accession>A0A2Z6GEY7</accession>
<keyword evidence="2" id="KW-1185">Reference proteome</keyword>
<dbReference type="InterPro" id="IPR008868">
    <property type="entry name" value="TniB"/>
</dbReference>
<dbReference type="Gene3D" id="3.40.50.300">
    <property type="entry name" value="P-loop containing nucleotide triphosphate hydrolases"/>
    <property type="match status" value="1"/>
</dbReference>
<dbReference type="InterPro" id="IPR027417">
    <property type="entry name" value="P-loop_NTPase"/>
</dbReference>
<sequence>MELKDRKLGAQTTAMLNESDEERINFIWDNRFIKYPVAEQLMEEMEELLGRSRVNRPPCMLLLGRSDNGKTDLLEEFQRRHPIEINNRDDLLLAPVIKIQTPPTPSQEMMLDLILGKLGVSIRTSESTNNKLFRAVTLLPRVGANLILIDEIGAMSSGGSNQKQAFLNTIKFLSNELKLCFVVSGVPEVLNEFSADPQFNSRFPVSTLPRWGNDADYRRFLLTLEQTLPLRKASLLHKGELPSLIFNLSNDGTLGDICKTVKSAAEYAIKSGDECISADAINNCKHIKRRDNADLSRL</sequence>
<evidence type="ECO:0000313" key="1">
    <source>
        <dbReference type="EMBL" id="BBE51947.1"/>
    </source>
</evidence>
<reference evidence="1 2" key="1">
    <citation type="submission" date="2018-06" db="EMBL/GenBank/DDBJ databases">
        <title>OYT1 Genome Sequencing.</title>
        <authorList>
            <person name="Kato S."/>
            <person name="Itoh T."/>
            <person name="Ohkuma M."/>
        </authorList>
    </citation>
    <scope>NUCLEOTIDE SEQUENCE [LARGE SCALE GENOMIC DNA]</scope>
    <source>
        <strain evidence="1 2">OYT1</strain>
    </source>
</reference>
<name>A0A2Z6GEY7_9PROT</name>
<gene>
    <name evidence="1" type="ORF">OYT1_ch2434</name>
</gene>
<dbReference type="STRING" id="1188319.OYT1_01431"/>
<proteinExistence type="predicted"/>
<dbReference type="Pfam" id="PF05621">
    <property type="entry name" value="TniB"/>
    <property type="match status" value="1"/>
</dbReference>
<dbReference type="EMBL" id="AP018738">
    <property type="protein sequence ID" value="BBE51947.1"/>
    <property type="molecule type" value="Genomic_DNA"/>
</dbReference>
<dbReference type="RefSeq" id="WP_062626616.1">
    <property type="nucleotide sequence ID" value="NZ_AP018738.1"/>
</dbReference>
<evidence type="ECO:0000313" key="2">
    <source>
        <dbReference type="Proteomes" id="UP000033070"/>
    </source>
</evidence>
<dbReference type="KEGG" id="fam:OYT1_ch2434"/>
<dbReference type="AlphaFoldDB" id="A0A2Z6GEY7"/>
<protein>
    <submittedName>
        <fullName evidence="1">Bacterial TniB protein</fullName>
    </submittedName>
</protein>
<organism evidence="1 2">
    <name type="scientific">Ferriphaselus amnicola</name>
    <dbReference type="NCBI Taxonomy" id="1188319"/>
    <lineage>
        <taxon>Bacteria</taxon>
        <taxon>Pseudomonadati</taxon>
        <taxon>Pseudomonadota</taxon>
        <taxon>Betaproteobacteria</taxon>
        <taxon>Nitrosomonadales</taxon>
        <taxon>Gallionellaceae</taxon>
        <taxon>Ferriphaselus</taxon>
    </lineage>
</organism>
<dbReference type="SUPFAM" id="SSF52540">
    <property type="entry name" value="P-loop containing nucleoside triphosphate hydrolases"/>
    <property type="match status" value="1"/>
</dbReference>